<keyword evidence="1" id="KW-0472">Membrane</keyword>
<dbReference type="AlphaFoldDB" id="A0AAJ1X4N2"/>
<accession>A0AAJ1X4N2</accession>
<comment type="caution">
    <text evidence="2">The sequence shown here is derived from an EMBL/GenBank/DDBJ whole genome shotgun (WGS) entry which is preliminary data.</text>
</comment>
<reference evidence="2" key="2">
    <citation type="submission" date="2023-04" db="EMBL/GenBank/DDBJ databases">
        <title>'Rhodoalgimonas zhirmunskyi' gen. nov., isolated from a red alga.</title>
        <authorList>
            <person name="Nedashkovskaya O.I."/>
            <person name="Otstavnykh N.Y."/>
            <person name="Bystritskaya E.P."/>
            <person name="Balabanova L.A."/>
            <person name="Isaeva M.P."/>
        </authorList>
    </citation>
    <scope>NUCLEOTIDE SEQUENCE</scope>
    <source>
        <strain evidence="2">10Alg 79</strain>
    </source>
</reference>
<keyword evidence="1" id="KW-0812">Transmembrane</keyword>
<evidence type="ECO:0000256" key="1">
    <source>
        <dbReference type="SAM" id="Phobius"/>
    </source>
</evidence>
<evidence type="ECO:0000313" key="2">
    <source>
        <dbReference type="EMBL" id="MDQ2093696.1"/>
    </source>
</evidence>
<keyword evidence="1" id="KW-1133">Transmembrane helix</keyword>
<protein>
    <submittedName>
        <fullName evidence="2">Uncharacterized protein</fullName>
    </submittedName>
</protein>
<proteinExistence type="predicted"/>
<sequence>MLPLIHLLNFFGGVVAAAGILWCYLLFRKEGLADVLPASFDRPMLAIGVAALGFAMLITGRILTAFIKLQVKRLRAQGAGRV</sequence>
<name>A0AAJ1X4N2_9RHOB</name>
<evidence type="ECO:0000313" key="3">
    <source>
        <dbReference type="Proteomes" id="UP001227162"/>
    </source>
</evidence>
<dbReference type="EMBL" id="JANFFA010000001">
    <property type="protein sequence ID" value="MDQ2093696.1"/>
    <property type="molecule type" value="Genomic_DNA"/>
</dbReference>
<dbReference type="Proteomes" id="UP001227162">
    <property type="component" value="Unassembled WGS sequence"/>
</dbReference>
<feature type="transmembrane region" description="Helical" evidence="1">
    <location>
        <begin position="47"/>
        <end position="67"/>
    </location>
</feature>
<gene>
    <name evidence="2" type="ORF">NOI20_06210</name>
</gene>
<reference evidence="2" key="1">
    <citation type="submission" date="2022-07" db="EMBL/GenBank/DDBJ databases">
        <authorList>
            <person name="Otstavnykh N."/>
            <person name="Isaeva M."/>
            <person name="Bystritskaya E."/>
        </authorList>
    </citation>
    <scope>NUCLEOTIDE SEQUENCE</scope>
    <source>
        <strain evidence="2">10Alg 79</strain>
    </source>
</reference>
<dbReference type="RefSeq" id="WP_317625277.1">
    <property type="nucleotide sequence ID" value="NZ_JANFFA010000001.1"/>
</dbReference>
<feature type="transmembrane region" description="Helical" evidence="1">
    <location>
        <begin position="7"/>
        <end position="27"/>
    </location>
</feature>
<keyword evidence="3" id="KW-1185">Reference proteome</keyword>
<organism evidence="2 3">
    <name type="scientific">Rhodalgimonas zhirmunskyi</name>
    <dbReference type="NCBI Taxonomy" id="2964767"/>
    <lineage>
        <taxon>Bacteria</taxon>
        <taxon>Pseudomonadati</taxon>
        <taxon>Pseudomonadota</taxon>
        <taxon>Alphaproteobacteria</taxon>
        <taxon>Rhodobacterales</taxon>
        <taxon>Roseobacteraceae</taxon>
        <taxon>Rhodalgimonas</taxon>
    </lineage>
</organism>